<dbReference type="RefSeq" id="XP_013061423.2">
    <property type="nucleotide sequence ID" value="XM_013205969.2"/>
</dbReference>
<evidence type="ECO:0000313" key="2">
    <source>
        <dbReference type="RefSeq" id="XP_013061423.2"/>
    </source>
</evidence>
<dbReference type="Proteomes" id="UP001165740">
    <property type="component" value="Chromosome 15"/>
</dbReference>
<dbReference type="GO" id="GO:0005737">
    <property type="term" value="C:cytoplasm"/>
    <property type="evidence" value="ECO:0007669"/>
    <property type="project" value="TreeGrafter"/>
</dbReference>
<evidence type="ECO:0000313" key="1">
    <source>
        <dbReference type="Proteomes" id="UP001165740"/>
    </source>
</evidence>
<keyword evidence="1" id="KW-1185">Reference proteome</keyword>
<name>A0A9W2YYC8_BIOGL</name>
<dbReference type="Gene3D" id="1.10.533.10">
    <property type="entry name" value="Death Domain, Fas"/>
    <property type="match status" value="1"/>
</dbReference>
<organism evidence="1 3">
    <name type="scientific">Biomphalaria glabrata</name>
    <name type="common">Bloodfluke planorb</name>
    <name type="synonym">Freshwater snail</name>
    <dbReference type="NCBI Taxonomy" id="6526"/>
    <lineage>
        <taxon>Eukaryota</taxon>
        <taxon>Metazoa</taxon>
        <taxon>Spiralia</taxon>
        <taxon>Lophotrochozoa</taxon>
        <taxon>Mollusca</taxon>
        <taxon>Gastropoda</taxon>
        <taxon>Heterobranchia</taxon>
        <taxon>Euthyneura</taxon>
        <taxon>Panpulmonata</taxon>
        <taxon>Hygrophila</taxon>
        <taxon>Lymnaeoidea</taxon>
        <taxon>Planorbidae</taxon>
        <taxon>Biomphalaria</taxon>
    </lineage>
</organism>
<dbReference type="CDD" id="cd01671">
    <property type="entry name" value="CARD"/>
    <property type="match status" value="1"/>
</dbReference>
<reference evidence="2 3" key="1">
    <citation type="submission" date="2025-04" db="UniProtKB">
        <authorList>
            <consortium name="RefSeq"/>
        </authorList>
    </citation>
    <scope>IDENTIFICATION</scope>
</reference>
<proteinExistence type="predicted"/>
<dbReference type="PANTHER" id="PTHR16155:SF19">
    <property type="entry name" value="DED DOMAIN-CONTAINING PROTEIN"/>
    <property type="match status" value="1"/>
</dbReference>
<sequence length="1787" mass="208069">MNAHDWEKLQRNMEDLLDINPVYPIIIHLYENDVIELSEKVAIEKIKVYDRQMRKLLKILKGKPEKYKGFRHFVDALKIDPVNKLIADKITGTESKSDASLKNKTNPDMLNETVRKILLSSLTCVPKESIPVSEVRELLKAKSVFSGQDEWSNEKLIEFVKETFTRVEVTKVKRPRKRTATTCFVNIGPIFESVQPPPEVKPESPQEPKELETIQISEGGITECKEQKELNEQKELKEQKEVRDMSNTELREFLTSRLEQEGQPTEDLSVLEMQNISGKIFLTMKEEDFDKVLPKTSTYGVKKTLALLITELSHKTNVYRAFLRRFDTEVTHTDKYTKGHCADVSINIRGRKTLPVKNFYLIEDTDQENALIFISEEVVPFVSACLNDRRNGTIYFGISPAENEKFSQGEIVGVCLPKEEVEAEIREALSCSFTENQKEVVLSTVRDIRFVPVIDTEDHRYVIELDIVPATVALDKDIVRTKEKFLPDRFRRNHKGKDVVVFKFSDEGFPKVVSSEELCLYEKVQPRIVEQRKQEEESLSNAEPSRNLRVKLLNFLTGGSETIQDVIFPFLMTSPLDEHMNQDYLTNRTKFIKHLQPQVVFDFDDNGADAGLLKNLEDKHEESLRILTTDDFDEAKLKIEQYNELRTSLDQEMKIVWMLCNGYKDMSIPALKPLEWNRDRSGSFQKALKCFMDIYEKDRITIIICLFSSNYVTMIEACDEVLRKLPDNWIVLAETEDIARLWQDQILCRNRANRSDVNERCVVGLPWEQVNLIICQATNKEPSENCCLPSSTGAFVEIREKKLKDWSDISVLPAKNFDLKIAKNEKEKREKTVEEKFYRGEQVDWWNFVFHDQVLKRDVHDTLMENVRKAVAVRRKDDQDCVNVVSILHQPGAGGTTSAKQILWDLRNEFRCCVVDRITPQTCAQIDDFRLYKEQRPKPVVILVDNEEKFDQLRDSLEEKGRERLRYGNEVFTVYCVIIACLRRTSLPFHMFKENHVALRQEFTPKELEWFKNRHKTLTKRYNDNKNENVNPEFLIAFNILRHNFNKDYVSNVVKAFTQGITDEREIKLLKIVALLNTYDPDFKGIPISCFDQMLNYVSSRQQGKRNVNWEAKLSQAVKVLLNVSSNKKLTSKNSQHLQVCCKVMAQEVLSRMKERTGQKDSNIMLEILNHVFHQTTSDFKSLQAIINNIFKKRDYQKNGLVRNKFSEFILQVESNENVETVAELLELLYSLNSDPFTAQLLARYYIEQKCWDKAKHFAKSATGTLEENSFLWDTYGQVFKSQLYELVSFEKNVQEGMRFKEHDICEFISLGKMSIWAFRRGQSVSELEPSTNEENNLASYFGELRVIALLLSALELSTRFKDRDALHSYLTSSDKTDEELTFLGEEEQEFLKSLEQCSKEAMRRLDDEFLQMKGKSAYTTDRHETDRKTLIDLKASLDVYFGECSDEVPKYYNEVDSCAYRRRRARLLGAKSLHSLLELRKDGKKEILCQIFQLLHMNVASKERNFDDLRSMLDIVTVCLLDRNLAPGITYVNILDWCKQMYLLGRQKQTNDRYHLEMFLYFVLYNFPTEERSTYGLRMEADLKLAIEEWRKAFNKNYPKSVKYIKRRETTLFFLGNGPPLLDLVFFEKAEVLQMYTTPQFRKNVRILNGVLAEGGHEVIVKVKVGSSREFSLSVPTANPVQRNEMFKRKIYFFLGFSFSGPKAFGMCVEPPQPIDTPLFIATGTSSPQRMEQPETLHLLISQSKKYLMQLLDPKLPPHLRSRIYEEQDQVRKKIRILLGERLSYT</sequence>
<gene>
    <name evidence="2 3" type="primary">LOC106050909</name>
</gene>
<dbReference type="PANTHER" id="PTHR16155">
    <property type="entry name" value="DED DOMAIN-CONTAINING PROTEIN"/>
    <property type="match status" value="1"/>
</dbReference>
<dbReference type="KEGG" id="bgt:106050909"/>
<dbReference type="OMA" id="IPCHEYK"/>
<protein>
    <submittedName>
        <fullName evidence="2 3">Sterile alpha motif domain-containing protein 9-like</fullName>
    </submittedName>
</protein>
<dbReference type="OrthoDB" id="6127728at2759"/>
<dbReference type="InterPro" id="IPR011029">
    <property type="entry name" value="DEATH-like_dom_sf"/>
</dbReference>
<evidence type="ECO:0000313" key="3">
    <source>
        <dbReference type="RefSeq" id="XP_055867735.1"/>
    </source>
</evidence>
<accession>A0A9W2YYC8</accession>
<dbReference type="RefSeq" id="XP_055867735.1">
    <property type="nucleotide sequence ID" value="XM_056011760.1"/>
</dbReference>
<dbReference type="GeneID" id="106050909"/>